<reference evidence="1" key="1">
    <citation type="submission" date="2022-06" db="EMBL/GenBank/DDBJ databases">
        <authorList>
            <person name="Legras J.-L."/>
            <person name="Devillers H."/>
            <person name="Grondin C."/>
        </authorList>
    </citation>
    <scope>NUCLEOTIDE SEQUENCE</scope>
    <source>
        <strain evidence="1">CLIB 1444</strain>
    </source>
</reference>
<accession>A0ACA9XZX7</accession>
<keyword evidence="2" id="KW-1185">Reference proteome</keyword>
<protein>
    <submittedName>
        <fullName evidence="1">Ergosteryl-beta-glucosidase</fullName>
    </submittedName>
</protein>
<name>A0ACA9XZX7_9ASCO</name>
<dbReference type="Proteomes" id="UP001152531">
    <property type="component" value="Unassembled WGS sequence"/>
</dbReference>
<gene>
    <name evidence="1" type="ORF">CLIB1444_01S00188</name>
</gene>
<proteinExistence type="predicted"/>
<organism evidence="1 2">
    <name type="scientific">[Candida] jaroonii</name>
    <dbReference type="NCBI Taxonomy" id="467808"/>
    <lineage>
        <taxon>Eukaryota</taxon>
        <taxon>Fungi</taxon>
        <taxon>Dikarya</taxon>
        <taxon>Ascomycota</taxon>
        <taxon>Saccharomycotina</taxon>
        <taxon>Pichiomycetes</taxon>
        <taxon>Debaryomycetaceae</taxon>
        <taxon>Yamadazyma</taxon>
    </lineage>
</organism>
<evidence type="ECO:0000313" key="1">
    <source>
        <dbReference type="EMBL" id="CAH6718147.1"/>
    </source>
</evidence>
<dbReference type="EMBL" id="CALSDN010000001">
    <property type="protein sequence ID" value="CAH6718147.1"/>
    <property type="molecule type" value="Genomic_DNA"/>
</dbReference>
<sequence length="926" mass="106128">MKGYKYVRDAREVINDRISLYSTSSKVSLSGIKALRRIYDVNEPILSTDNIDQDVKDVNVFDCQVLDTDGKGNFIDSQGRKIILKGINVDGAAKLPVEPYLPTYKGNADDGNDIFFDGDNVSFVGRPFPLEEAASHFTRIKSWGYNTIRYIITWEAIEHKGPGIYDDDFIEYTSQIIKIVHEIGGLYVFFDVHQDVWSRFSGGSGAPLWTLYAAGLQPKRFSATEAALLHNERRYQSSKEDPLNPDDFPKMIWPTNYKRLASLVMFTMFFSGKNYFPHLELNGVNIQDYLQDKFFNCVEYFWESIIKKNQIMIDDGTILGFETMNEPNCGLMGHPHLGYIPASQQLRVGTTPTIYQSFKLGMGIACEVEDYKITISGPQKSGSEIVDPKGAKAWMTIEEAKIIDSHYGWKRSDKWIIGDCIFKQVGIWSYDKIHFKTFHELPIEQKLEEANKSCELINPHFFSKFSPSHNFKMYSGMKPKVIDMEFFTNNNFVDYIIRYKHIIRKHAPDVFFLLQPPVLEIPPNLKTDPRNIIDNKTVYCPHYYDGMSLMFKSWNNKYNVDTLGIMRNRYLNPILGIVFGERAIRNCLRKQFIEIRKECEDYLGPIPVLMSETGMPFDMDGKRAYKDGRYSSQTYALDALSYALEGANMSHTYWCYTSVNCHKWGDRWNNEDFSFWSPDDRNLTFNDDNLMGDFLNSTISTTAGLIKTAHSRRINNKVKGIKSKLKKEGNAVDIEEVEQAVEELDLSDDSSDNDLDDARSLQDSSLICWTADNVRYRHTKRCFPSPDGVRAPGAIMRPYAVATEGEIVATEFDLRTVKFSLTVSLSKGETSRNPTIIYVPSWHYPNLSYHDIYLTSGFVKYNEKAEYLEWYHYDIDERSGSVESESSTLVNEPLNRDETIIIKNNTGTLDTINDSKTKTTAGCIIS</sequence>
<evidence type="ECO:0000313" key="2">
    <source>
        <dbReference type="Proteomes" id="UP001152531"/>
    </source>
</evidence>
<comment type="caution">
    <text evidence="1">The sequence shown here is derived from an EMBL/GenBank/DDBJ whole genome shotgun (WGS) entry which is preliminary data.</text>
</comment>